<gene>
    <name evidence="1" type="ORF">U0070_003978</name>
</gene>
<evidence type="ECO:0000313" key="2">
    <source>
        <dbReference type="Proteomes" id="UP001488838"/>
    </source>
</evidence>
<keyword evidence="2" id="KW-1185">Reference proteome</keyword>
<reference evidence="1 2" key="1">
    <citation type="journal article" date="2023" name="bioRxiv">
        <title>Conserved and derived expression patterns and positive selection on dental genes reveal complex evolutionary context of ever-growing rodent molars.</title>
        <authorList>
            <person name="Calamari Z.T."/>
            <person name="Song A."/>
            <person name="Cohen E."/>
            <person name="Akter M."/>
            <person name="Roy R.D."/>
            <person name="Hallikas O."/>
            <person name="Christensen M.M."/>
            <person name="Li P."/>
            <person name="Marangoni P."/>
            <person name="Jernvall J."/>
            <person name="Klein O.D."/>
        </authorList>
    </citation>
    <scope>NUCLEOTIDE SEQUENCE [LARGE SCALE GENOMIC DNA]</scope>
    <source>
        <strain evidence="1">V071</strain>
    </source>
</reference>
<sequence>MCNTGNITTTLTGKLKESGDRAGEQEIPLENGFYPNIGVVSLTGKQAASFSFSRPGENCHRAQLENTALRPTHCKVAVEGQFEISLVLLLPNMLQEGLECNLHIHPTTRTRVSVMSHNNWMTLMLWELCPFASTAMAHGSTTPAELLNTSDVSSSTGVVDPRAMAVLAKGHNSHSIRDILQELSVW</sequence>
<dbReference type="Proteomes" id="UP001488838">
    <property type="component" value="Unassembled WGS sequence"/>
</dbReference>
<comment type="caution">
    <text evidence="1">The sequence shown here is derived from an EMBL/GenBank/DDBJ whole genome shotgun (WGS) entry which is preliminary data.</text>
</comment>
<proteinExistence type="predicted"/>
<evidence type="ECO:0000313" key="1">
    <source>
        <dbReference type="EMBL" id="KAK7835887.1"/>
    </source>
</evidence>
<organism evidence="1 2">
    <name type="scientific">Myodes glareolus</name>
    <name type="common">Bank vole</name>
    <name type="synonym">Clethrionomys glareolus</name>
    <dbReference type="NCBI Taxonomy" id="447135"/>
    <lineage>
        <taxon>Eukaryota</taxon>
        <taxon>Metazoa</taxon>
        <taxon>Chordata</taxon>
        <taxon>Craniata</taxon>
        <taxon>Vertebrata</taxon>
        <taxon>Euteleostomi</taxon>
        <taxon>Mammalia</taxon>
        <taxon>Eutheria</taxon>
        <taxon>Euarchontoglires</taxon>
        <taxon>Glires</taxon>
        <taxon>Rodentia</taxon>
        <taxon>Myomorpha</taxon>
        <taxon>Muroidea</taxon>
        <taxon>Cricetidae</taxon>
        <taxon>Arvicolinae</taxon>
        <taxon>Myodes</taxon>
    </lineage>
</organism>
<accession>A0AAW0KAA0</accession>
<dbReference type="AlphaFoldDB" id="A0AAW0KAA0"/>
<name>A0AAW0KAA0_MYOGA</name>
<protein>
    <submittedName>
        <fullName evidence="1">Uncharacterized protein</fullName>
    </submittedName>
</protein>
<dbReference type="EMBL" id="JBBHLL010000001">
    <property type="protein sequence ID" value="KAK7835887.1"/>
    <property type="molecule type" value="Genomic_DNA"/>
</dbReference>